<sequence>MPQLKTILPQAGRVAVTLAVVAVAVVGGKRLWDHYQVDPWTRDGRVRADIVQVAPDVSGLVTAVQVVNDQTVKAGQPLFYVDRDRYALALRQADAAVAAQKAQLAQARRELVRNRVLGDLVAGEITEQSLAKVEQGQAALAQAVAARDLAALNLERTLVVAPTDGFLSDLTLRAGDYVTAGKPVLALIDSRSYRVEGYFEETKLKGLHVGQRVSVTVMGEDRPLHGHIQSIAAGIEDRDRAAGASLLPNVNPTFSWVRLAQRVPVRVALDETPKDLRLIAGRTATVAVLGQAQAQGKGSTKVAAKGAAS</sequence>
<keyword evidence="3" id="KW-1133">Transmembrane helix</keyword>
<comment type="similarity">
    <text evidence="1">Belongs to the membrane fusion protein (MFP) (TC 8.A.1) family.</text>
</comment>
<evidence type="ECO:0000313" key="8">
    <source>
        <dbReference type="EMBL" id="PLR08810.1"/>
    </source>
</evidence>
<dbReference type="PANTHER" id="PTHR30367">
    <property type="entry name" value="P-HYDROXYBENZOIC ACID EFFLUX PUMP SUBUNIT AAEA-RELATED"/>
    <property type="match status" value="1"/>
</dbReference>
<dbReference type="EMBL" id="CP026100">
    <property type="protein sequence ID" value="AYV48474.1"/>
    <property type="molecule type" value="Genomic_DNA"/>
</dbReference>
<dbReference type="NCBIfam" id="TIGR01730">
    <property type="entry name" value="RND_mfp"/>
    <property type="match status" value="1"/>
</dbReference>
<accession>A0A2N5CPD4</accession>
<evidence type="ECO:0000256" key="3">
    <source>
        <dbReference type="ARBA" id="ARBA00022989"/>
    </source>
</evidence>
<evidence type="ECO:0000259" key="5">
    <source>
        <dbReference type="Pfam" id="PF25878"/>
    </source>
</evidence>
<evidence type="ECO:0000259" key="6">
    <source>
        <dbReference type="Pfam" id="PF25963"/>
    </source>
</evidence>
<evidence type="ECO:0000313" key="7">
    <source>
        <dbReference type="EMBL" id="AYV48474.1"/>
    </source>
</evidence>
<dbReference type="Proteomes" id="UP000281192">
    <property type="component" value="Chromosome"/>
</dbReference>
<dbReference type="InterPro" id="IPR050393">
    <property type="entry name" value="MFP_Efflux_Pump"/>
</dbReference>
<reference evidence="8 9" key="1">
    <citation type="submission" date="2017-12" db="EMBL/GenBank/DDBJ databases">
        <title>The genome sequence of Caulobacter flavus CGMCC1 15093.</title>
        <authorList>
            <person name="Gao J."/>
            <person name="Mao X."/>
            <person name="Sun J."/>
        </authorList>
    </citation>
    <scope>NUCLEOTIDE SEQUENCE [LARGE SCALE GENOMIC DNA]</scope>
    <source>
        <strain evidence="8 9">CGMCC1 15093</strain>
    </source>
</reference>
<dbReference type="KEGG" id="cfh:C1707_20640"/>
<name>A0A2N5CPD4_9CAUL</name>
<dbReference type="EMBL" id="PJRQ01000041">
    <property type="protein sequence ID" value="PLR08810.1"/>
    <property type="molecule type" value="Genomic_DNA"/>
</dbReference>
<dbReference type="Gene3D" id="2.40.50.100">
    <property type="match status" value="1"/>
</dbReference>
<keyword evidence="2" id="KW-0812">Transmembrane</keyword>
<dbReference type="RefSeq" id="WP_101714767.1">
    <property type="nucleotide sequence ID" value="NZ_CP026100.1"/>
</dbReference>
<dbReference type="InterPro" id="IPR058634">
    <property type="entry name" value="AaeA-lik-b-barrel"/>
</dbReference>
<dbReference type="Gene3D" id="2.40.30.170">
    <property type="match status" value="1"/>
</dbReference>
<evidence type="ECO:0000256" key="1">
    <source>
        <dbReference type="ARBA" id="ARBA00009477"/>
    </source>
</evidence>
<evidence type="ECO:0000256" key="2">
    <source>
        <dbReference type="ARBA" id="ARBA00022692"/>
    </source>
</evidence>
<organism evidence="8 9">
    <name type="scientific">Caulobacter flavus</name>
    <dbReference type="NCBI Taxonomy" id="1679497"/>
    <lineage>
        <taxon>Bacteria</taxon>
        <taxon>Pseudomonadati</taxon>
        <taxon>Pseudomonadota</taxon>
        <taxon>Alphaproteobacteria</taxon>
        <taxon>Caulobacterales</taxon>
        <taxon>Caulobacteraceae</taxon>
        <taxon>Caulobacter</taxon>
    </lineage>
</organism>
<dbReference type="Pfam" id="PF25963">
    <property type="entry name" value="Beta-barrel_AAEA"/>
    <property type="match status" value="1"/>
</dbReference>
<dbReference type="PANTHER" id="PTHR30367:SF12">
    <property type="entry name" value="P-HYDROXYBENZOIC ACID EFFLUX PUMP SUBUNIT AAEA"/>
    <property type="match status" value="1"/>
</dbReference>
<dbReference type="Pfam" id="PF25878">
    <property type="entry name" value="HH_AAEA_pHBA"/>
    <property type="match status" value="1"/>
</dbReference>
<dbReference type="OrthoDB" id="9811754at2"/>
<dbReference type="SUPFAM" id="SSF111369">
    <property type="entry name" value="HlyD-like secretion proteins"/>
    <property type="match status" value="1"/>
</dbReference>
<evidence type="ECO:0000313" key="10">
    <source>
        <dbReference type="Proteomes" id="UP000281192"/>
    </source>
</evidence>
<feature type="domain" description="p-hydroxybenzoic acid efflux pump subunit AaeA alpha-helical hairpin" evidence="5">
    <location>
        <begin position="85"/>
        <end position="155"/>
    </location>
</feature>
<evidence type="ECO:0000256" key="4">
    <source>
        <dbReference type="ARBA" id="ARBA00023136"/>
    </source>
</evidence>
<protein>
    <submittedName>
        <fullName evidence="8">Efflux transporter periplasmic adaptor subunit</fullName>
    </submittedName>
</protein>
<dbReference type="Proteomes" id="UP000234483">
    <property type="component" value="Unassembled WGS sequence"/>
</dbReference>
<dbReference type="InterPro" id="IPR058632">
    <property type="entry name" value="HH_AaeA"/>
</dbReference>
<dbReference type="AlphaFoldDB" id="A0A2N5CPD4"/>
<dbReference type="GO" id="GO:0022857">
    <property type="term" value="F:transmembrane transporter activity"/>
    <property type="evidence" value="ECO:0007669"/>
    <property type="project" value="InterPro"/>
</dbReference>
<keyword evidence="4" id="KW-0472">Membrane</keyword>
<dbReference type="GO" id="GO:0016020">
    <property type="term" value="C:membrane"/>
    <property type="evidence" value="ECO:0007669"/>
    <property type="project" value="InterPro"/>
</dbReference>
<evidence type="ECO:0000313" key="9">
    <source>
        <dbReference type="Proteomes" id="UP000234483"/>
    </source>
</evidence>
<proteinExistence type="inferred from homology"/>
<feature type="domain" description="p-hydroxybenzoic acid efflux pump subunit AaeA-like beta-barrel" evidence="6">
    <location>
        <begin position="192"/>
        <end position="288"/>
    </location>
</feature>
<dbReference type="InterPro" id="IPR006143">
    <property type="entry name" value="RND_pump_MFP"/>
</dbReference>
<keyword evidence="10" id="KW-1185">Reference proteome</keyword>
<gene>
    <name evidence="7" type="ORF">C1707_20640</name>
    <name evidence="8" type="ORF">CFHF_20430</name>
</gene>
<reference evidence="7 10" key="2">
    <citation type="submission" date="2018-01" db="EMBL/GenBank/DDBJ databases">
        <title>Complete genome sequence of Caulobacter flavus RHGG3.</title>
        <authorList>
            <person name="Yang E."/>
        </authorList>
    </citation>
    <scope>NUCLEOTIDE SEQUENCE [LARGE SCALE GENOMIC DNA]</scope>
    <source>
        <strain evidence="7 10">RHGG3</strain>
    </source>
</reference>